<dbReference type="EMBL" id="BDGG01000007">
    <property type="protein sequence ID" value="GAV01115.1"/>
    <property type="molecule type" value="Genomic_DNA"/>
</dbReference>
<proteinExistence type="predicted"/>
<evidence type="ECO:0000313" key="2">
    <source>
        <dbReference type="EMBL" id="GAV01115.1"/>
    </source>
</evidence>
<accession>A0A1D1VHI9</accession>
<dbReference type="AlphaFoldDB" id="A0A1D1VHI9"/>
<comment type="caution">
    <text evidence="2">The sequence shown here is derived from an EMBL/GenBank/DDBJ whole genome shotgun (WGS) entry which is preliminary data.</text>
</comment>
<keyword evidence="1" id="KW-0472">Membrane</keyword>
<gene>
    <name evidence="2" type="primary">RvY_11876-1</name>
    <name evidence="2" type="synonym">RvY_11876.1</name>
    <name evidence="2" type="ORF">RvY_11876</name>
</gene>
<feature type="transmembrane region" description="Helical" evidence="1">
    <location>
        <begin position="34"/>
        <end position="61"/>
    </location>
</feature>
<dbReference type="OrthoDB" id="10672256at2759"/>
<keyword evidence="1" id="KW-1133">Transmembrane helix</keyword>
<evidence type="ECO:0000256" key="1">
    <source>
        <dbReference type="SAM" id="Phobius"/>
    </source>
</evidence>
<reference evidence="2 3" key="1">
    <citation type="journal article" date="2016" name="Nat. Commun.">
        <title>Extremotolerant tardigrade genome and improved radiotolerance of human cultured cells by tardigrade-unique protein.</title>
        <authorList>
            <person name="Hashimoto T."/>
            <person name="Horikawa D.D."/>
            <person name="Saito Y."/>
            <person name="Kuwahara H."/>
            <person name="Kozuka-Hata H."/>
            <person name="Shin-I T."/>
            <person name="Minakuchi Y."/>
            <person name="Ohishi K."/>
            <person name="Motoyama A."/>
            <person name="Aizu T."/>
            <person name="Enomoto A."/>
            <person name="Kondo K."/>
            <person name="Tanaka S."/>
            <person name="Hara Y."/>
            <person name="Koshikawa S."/>
            <person name="Sagara H."/>
            <person name="Miura T."/>
            <person name="Yokobori S."/>
            <person name="Miyagawa K."/>
            <person name="Suzuki Y."/>
            <person name="Kubo T."/>
            <person name="Oyama M."/>
            <person name="Kohara Y."/>
            <person name="Fujiyama A."/>
            <person name="Arakawa K."/>
            <person name="Katayama T."/>
            <person name="Toyoda A."/>
            <person name="Kunieda T."/>
        </authorList>
    </citation>
    <scope>NUCLEOTIDE SEQUENCE [LARGE SCALE GENOMIC DNA]</scope>
    <source>
        <strain evidence="2 3">YOKOZUNA-1</strain>
    </source>
</reference>
<dbReference type="Proteomes" id="UP000186922">
    <property type="component" value="Unassembled WGS sequence"/>
</dbReference>
<keyword evidence="3" id="KW-1185">Reference proteome</keyword>
<sequence>MLFILPLVEVVDRFGIESRFGACTWLGWTSSEALVLSVPIISAYIPTIIIFGCYSAIFVYLRASDPRMALHTQQVAPVTNASAKTKSSRDFVLVQNTVDQKMRAINFGQVRGGNWVKIRMDKESHLGENGLRVGDNIVVYFGPTEKSKPGYYSTIVRGVYDDKKTCDEALKALRASKRKSAGPVIETERTERLRGVSQFQTDEDLADGHVTEIFALTDPINKAFFKQKMNNNMASVKSRFV</sequence>
<name>A0A1D1VHI9_RAMVA</name>
<keyword evidence="1" id="KW-0812">Transmembrane</keyword>
<evidence type="ECO:0000313" key="3">
    <source>
        <dbReference type="Proteomes" id="UP000186922"/>
    </source>
</evidence>
<protein>
    <submittedName>
        <fullName evidence="2">Uncharacterized protein</fullName>
    </submittedName>
</protein>
<organism evidence="2 3">
    <name type="scientific">Ramazzottius varieornatus</name>
    <name type="common">Water bear</name>
    <name type="synonym">Tardigrade</name>
    <dbReference type="NCBI Taxonomy" id="947166"/>
    <lineage>
        <taxon>Eukaryota</taxon>
        <taxon>Metazoa</taxon>
        <taxon>Ecdysozoa</taxon>
        <taxon>Tardigrada</taxon>
        <taxon>Eutardigrada</taxon>
        <taxon>Parachela</taxon>
        <taxon>Hypsibioidea</taxon>
        <taxon>Ramazzottiidae</taxon>
        <taxon>Ramazzottius</taxon>
    </lineage>
</organism>